<accession>A0ABT5VAQ7</accession>
<dbReference type="PROSITE" id="PS50206">
    <property type="entry name" value="RHODANESE_3"/>
    <property type="match status" value="1"/>
</dbReference>
<protein>
    <submittedName>
        <fullName evidence="2">Rhodanese-like domain-containing protein</fullName>
    </submittedName>
</protein>
<proteinExistence type="predicted"/>
<dbReference type="InterPro" id="IPR036873">
    <property type="entry name" value="Rhodanese-like_dom_sf"/>
</dbReference>
<organism evidence="2 3">
    <name type="scientific">Alkalihalobacterium chitinilyticum</name>
    <dbReference type="NCBI Taxonomy" id="2980103"/>
    <lineage>
        <taxon>Bacteria</taxon>
        <taxon>Bacillati</taxon>
        <taxon>Bacillota</taxon>
        <taxon>Bacilli</taxon>
        <taxon>Bacillales</taxon>
        <taxon>Bacillaceae</taxon>
        <taxon>Alkalihalobacterium</taxon>
    </lineage>
</organism>
<dbReference type="EMBL" id="JAOTPO010000002">
    <property type="protein sequence ID" value="MDE5412564.1"/>
    <property type="molecule type" value="Genomic_DNA"/>
</dbReference>
<dbReference type="SUPFAM" id="SSF52821">
    <property type="entry name" value="Rhodanese/Cell cycle control phosphatase"/>
    <property type="match status" value="1"/>
</dbReference>
<dbReference type="PANTHER" id="PTHR43031:SF17">
    <property type="entry name" value="SULFURTRANSFERASE YTWF-RELATED"/>
    <property type="match status" value="1"/>
</dbReference>
<dbReference type="InterPro" id="IPR050229">
    <property type="entry name" value="GlpE_sulfurtransferase"/>
</dbReference>
<evidence type="ECO:0000313" key="3">
    <source>
        <dbReference type="Proteomes" id="UP001148125"/>
    </source>
</evidence>
<dbReference type="Pfam" id="PF00581">
    <property type="entry name" value="Rhodanese"/>
    <property type="match status" value="1"/>
</dbReference>
<dbReference type="RefSeq" id="WP_275117194.1">
    <property type="nucleotide sequence ID" value="NZ_JAOTPO010000002.1"/>
</dbReference>
<feature type="domain" description="Rhodanese" evidence="1">
    <location>
        <begin position="23"/>
        <end position="111"/>
    </location>
</feature>
<comment type="caution">
    <text evidence="2">The sequence shown here is derived from an EMBL/GenBank/DDBJ whole genome shotgun (WGS) entry which is preliminary data.</text>
</comment>
<dbReference type="PANTHER" id="PTHR43031">
    <property type="entry name" value="FAD-DEPENDENT OXIDOREDUCTASE"/>
    <property type="match status" value="1"/>
</dbReference>
<gene>
    <name evidence="2" type="ORF">N7Z68_04140</name>
</gene>
<dbReference type="Gene3D" id="3.40.250.10">
    <property type="entry name" value="Rhodanese-like domain"/>
    <property type="match status" value="1"/>
</dbReference>
<name>A0ABT5VAQ7_9BACI</name>
<dbReference type="InterPro" id="IPR001763">
    <property type="entry name" value="Rhodanese-like_dom"/>
</dbReference>
<reference evidence="2" key="1">
    <citation type="submission" date="2024-05" db="EMBL/GenBank/DDBJ databases">
        <title>Alkalihalobacillus sp. strain MEB203 novel alkaliphilic bacterium from Lonar Lake, India.</title>
        <authorList>
            <person name="Joshi A."/>
            <person name="Thite S."/>
            <person name="Mengade P."/>
        </authorList>
    </citation>
    <scope>NUCLEOTIDE SEQUENCE</scope>
    <source>
        <strain evidence="2">MEB 203</strain>
    </source>
</reference>
<sequence length="122" mass="14009">MSYEVDGIKQVEFNELQEIINEGKSEPIVIDVREPEEYVEGHIANIPLIPMHNLPALIDEFDKEKEYLFVCRSGNRSQNVAHFFKDRGFEKVSNYAGGMLAWQGELATGMERVVSDVKELYK</sequence>
<dbReference type="SMART" id="SM00450">
    <property type="entry name" value="RHOD"/>
    <property type="match status" value="1"/>
</dbReference>
<dbReference type="CDD" id="cd00158">
    <property type="entry name" value="RHOD"/>
    <property type="match status" value="1"/>
</dbReference>
<evidence type="ECO:0000313" key="2">
    <source>
        <dbReference type="EMBL" id="MDE5412564.1"/>
    </source>
</evidence>
<keyword evidence="3" id="KW-1185">Reference proteome</keyword>
<evidence type="ECO:0000259" key="1">
    <source>
        <dbReference type="PROSITE" id="PS50206"/>
    </source>
</evidence>
<dbReference type="Proteomes" id="UP001148125">
    <property type="component" value="Unassembled WGS sequence"/>
</dbReference>